<dbReference type="RefSeq" id="WP_141448099.1">
    <property type="nucleotide sequence ID" value="NZ_CP041217.1"/>
</dbReference>
<keyword evidence="3" id="KW-0560">Oxidoreductase</keyword>
<gene>
    <name evidence="3" type="ORF">FFV09_12315</name>
</gene>
<feature type="domain" description="ABM" evidence="2">
    <location>
        <begin position="61"/>
        <end position="149"/>
    </location>
</feature>
<dbReference type="AlphaFoldDB" id="A0A4Y6UWR0"/>
<dbReference type="SUPFAM" id="SSF54909">
    <property type="entry name" value="Dimeric alpha+beta barrel"/>
    <property type="match status" value="1"/>
</dbReference>
<dbReference type="Gene3D" id="3.30.70.100">
    <property type="match status" value="1"/>
</dbReference>
<name>A0A4Y6UWR0_SACBS</name>
<keyword evidence="4" id="KW-1185">Reference proteome</keyword>
<evidence type="ECO:0000313" key="4">
    <source>
        <dbReference type="Proteomes" id="UP000316968"/>
    </source>
</evidence>
<protein>
    <submittedName>
        <fullName evidence="3">Antibiotic biosynthesis monooxygenase</fullName>
    </submittedName>
</protein>
<evidence type="ECO:0000313" key="3">
    <source>
        <dbReference type="EMBL" id="QDH21554.1"/>
    </source>
</evidence>
<dbReference type="PANTHER" id="PTHR34474:SF2">
    <property type="entry name" value="SIGNAL TRANSDUCTION PROTEIN TRAP"/>
    <property type="match status" value="1"/>
</dbReference>
<dbReference type="GO" id="GO:0004497">
    <property type="term" value="F:monooxygenase activity"/>
    <property type="evidence" value="ECO:0007669"/>
    <property type="project" value="UniProtKB-KW"/>
</dbReference>
<dbReference type="Proteomes" id="UP000316968">
    <property type="component" value="Chromosome"/>
</dbReference>
<accession>A0A4Y6UWR0</accession>
<dbReference type="InterPro" id="IPR007138">
    <property type="entry name" value="ABM_dom"/>
</dbReference>
<dbReference type="EMBL" id="CP041217">
    <property type="protein sequence ID" value="QDH21554.1"/>
    <property type="molecule type" value="Genomic_DNA"/>
</dbReference>
<dbReference type="PROSITE" id="PS51725">
    <property type="entry name" value="ABM"/>
    <property type="match status" value="1"/>
</dbReference>
<dbReference type="PANTHER" id="PTHR34474">
    <property type="entry name" value="SIGNAL TRANSDUCTION PROTEIN TRAP"/>
    <property type="match status" value="1"/>
</dbReference>
<proteinExistence type="predicted"/>
<dbReference type="Pfam" id="PF03992">
    <property type="entry name" value="ABM"/>
    <property type="match status" value="1"/>
</dbReference>
<feature type="region of interest" description="Disordered" evidence="1">
    <location>
        <begin position="128"/>
        <end position="147"/>
    </location>
</feature>
<dbReference type="KEGG" id="saca:FFV09_12315"/>
<keyword evidence="3" id="KW-0503">Monooxygenase</keyword>
<reference evidence="3 4" key="1">
    <citation type="submission" date="2019-06" db="EMBL/GenBank/DDBJ databases">
        <title>Saccharibacillus brassicae sp. nov., an endophytic bacterium isolated from Chinese cabbage seeds (Brassica pekinensis).</title>
        <authorList>
            <person name="Jiang L."/>
            <person name="Lee J."/>
            <person name="Kim S.W."/>
        </authorList>
    </citation>
    <scope>NUCLEOTIDE SEQUENCE [LARGE SCALE GENOMIC DNA]</scope>
    <source>
        <strain evidence="4">KCTC 43072 / ATSA2</strain>
    </source>
</reference>
<evidence type="ECO:0000259" key="2">
    <source>
        <dbReference type="PROSITE" id="PS51725"/>
    </source>
</evidence>
<dbReference type="OrthoDB" id="2352283at2"/>
<dbReference type="InterPro" id="IPR050404">
    <property type="entry name" value="Heme-degrading_MO"/>
</dbReference>
<organism evidence="3 4">
    <name type="scientific">Saccharibacillus brassicae</name>
    <dbReference type="NCBI Taxonomy" id="2583377"/>
    <lineage>
        <taxon>Bacteria</taxon>
        <taxon>Bacillati</taxon>
        <taxon>Bacillota</taxon>
        <taxon>Bacilli</taxon>
        <taxon>Bacillales</taxon>
        <taxon>Paenibacillaceae</taxon>
        <taxon>Saccharibacillus</taxon>
    </lineage>
</organism>
<sequence>MFLYLFHGTLPEDPQLDNVYTLNGEDEPVYLFEAAHPLETSVDSRSAYQAIDSAGSLNGGFAVLNNIPVSEDGRSAFEERFLGRARRVEDMPGFAGIRVLRPLQGDTYVILTIWQDEDSFKSWQSSESYNHAHKKRDTSEGITQQRPEIFARPSFVTTYRIAPSEPGRAAEC</sequence>
<evidence type="ECO:0000256" key="1">
    <source>
        <dbReference type="SAM" id="MobiDB-lite"/>
    </source>
</evidence>
<dbReference type="InterPro" id="IPR011008">
    <property type="entry name" value="Dimeric_a/b-barrel"/>
</dbReference>